<dbReference type="AlphaFoldDB" id="A0A9Q3JGV3"/>
<dbReference type="Proteomes" id="UP000765509">
    <property type="component" value="Unassembled WGS sequence"/>
</dbReference>
<sequence length="167" mass="19653">MTSIGTIVKEIIITHRKCNIRLNPDLLVRKYPHNQGFLLGTEYQRMYGINIYNSKNRHITIGTNKEKKLFLDIYQLSNQEPLEKLLNEFKEEKFCLNLTSKQKLSLLEILRKNRAEFVIGEEPLGKIKGNSIDFYLNVERLYPPMLRRPPYPVSLETRKLKIMSINS</sequence>
<keyword evidence="2" id="KW-1185">Reference proteome</keyword>
<evidence type="ECO:0000313" key="2">
    <source>
        <dbReference type="Proteomes" id="UP000765509"/>
    </source>
</evidence>
<protein>
    <submittedName>
        <fullName evidence="1">Uncharacterized protein</fullName>
    </submittedName>
</protein>
<proteinExistence type="predicted"/>
<accession>A0A9Q3JGV3</accession>
<gene>
    <name evidence="1" type="ORF">O181_101598</name>
</gene>
<reference evidence="1" key="1">
    <citation type="submission" date="2021-03" db="EMBL/GenBank/DDBJ databases">
        <title>Draft genome sequence of rust myrtle Austropuccinia psidii MF-1, a brazilian biotype.</title>
        <authorList>
            <person name="Quecine M.C."/>
            <person name="Pachon D.M.R."/>
            <person name="Bonatelli M.L."/>
            <person name="Correr F.H."/>
            <person name="Franceschini L.M."/>
            <person name="Leite T.F."/>
            <person name="Margarido G.R.A."/>
            <person name="Almeida C.A."/>
            <person name="Ferrarezi J.A."/>
            <person name="Labate C.A."/>
        </authorList>
    </citation>
    <scope>NUCLEOTIDE SEQUENCE</scope>
    <source>
        <strain evidence="1">MF-1</strain>
    </source>
</reference>
<organism evidence="1 2">
    <name type="scientific">Austropuccinia psidii MF-1</name>
    <dbReference type="NCBI Taxonomy" id="1389203"/>
    <lineage>
        <taxon>Eukaryota</taxon>
        <taxon>Fungi</taxon>
        <taxon>Dikarya</taxon>
        <taxon>Basidiomycota</taxon>
        <taxon>Pucciniomycotina</taxon>
        <taxon>Pucciniomycetes</taxon>
        <taxon>Pucciniales</taxon>
        <taxon>Sphaerophragmiaceae</taxon>
        <taxon>Austropuccinia</taxon>
    </lineage>
</organism>
<evidence type="ECO:0000313" key="1">
    <source>
        <dbReference type="EMBL" id="MBW0561883.1"/>
    </source>
</evidence>
<name>A0A9Q3JGV3_9BASI</name>
<dbReference type="EMBL" id="AVOT02071676">
    <property type="protein sequence ID" value="MBW0561883.1"/>
    <property type="molecule type" value="Genomic_DNA"/>
</dbReference>
<comment type="caution">
    <text evidence="1">The sequence shown here is derived from an EMBL/GenBank/DDBJ whole genome shotgun (WGS) entry which is preliminary data.</text>
</comment>